<dbReference type="Proteomes" id="UP000003280">
    <property type="component" value="Unassembled WGS sequence"/>
</dbReference>
<organism evidence="2 3">
    <name type="scientific">Peptoniphilus duerdenii ATCC BAA-1640</name>
    <dbReference type="NCBI Taxonomy" id="862517"/>
    <lineage>
        <taxon>Bacteria</taxon>
        <taxon>Bacillati</taxon>
        <taxon>Bacillota</taxon>
        <taxon>Tissierellia</taxon>
        <taxon>Tissierellales</taxon>
        <taxon>Peptoniphilaceae</taxon>
        <taxon>Peptoniphilus</taxon>
    </lineage>
</organism>
<dbReference type="InterPro" id="IPR024047">
    <property type="entry name" value="MM3350-like_sf"/>
</dbReference>
<evidence type="ECO:0000313" key="3">
    <source>
        <dbReference type="Proteomes" id="UP000003280"/>
    </source>
</evidence>
<dbReference type="STRING" id="862517.HMPREF9225_1131"/>
<protein>
    <recommendedName>
        <fullName evidence="1">Plasmid pRiA4b Orf3-like domain-containing protein</fullName>
    </recommendedName>
</protein>
<evidence type="ECO:0000259" key="1">
    <source>
        <dbReference type="Pfam" id="PF07929"/>
    </source>
</evidence>
<feature type="domain" description="Plasmid pRiA4b Orf3-like" evidence="1">
    <location>
        <begin position="3"/>
        <end position="168"/>
    </location>
</feature>
<reference evidence="2 3" key="1">
    <citation type="submission" date="2010-07" db="EMBL/GenBank/DDBJ databases">
        <authorList>
            <person name="Muzny D."/>
            <person name="Qin X."/>
            <person name="Deng J."/>
            <person name="Jiang H."/>
            <person name="Liu Y."/>
            <person name="Qu J."/>
            <person name="Song X.-Z."/>
            <person name="Zhang L."/>
            <person name="Thornton R."/>
            <person name="Coyle M."/>
            <person name="Francisco L."/>
            <person name="Jackson L."/>
            <person name="Javaid M."/>
            <person name="Korchina V."/>
            <person name="Kovar C."/>
            <person name="Mata R."/>
            <person name="Mathew T."/>
            <person name="Ngo R."/>
            <person name="Nguyen L."/>
            <person name="Nguyen N."/>
            <person name="Okwuonu G."/>
            <person name="Ongeri F."/>
            <person name="Pham C."/>
            <person name="Simmons D."/>
            <person name="Wilczek-Boney K."/>
            <person name="Hale W."/>
            <person name="Jakkamsetti A."/>
            <person name="Pham P."/>
            <person name="Ruth R."/>
            <person name="San Lucas F."/>
            <person name="Warren J."/>
            <person name="Zhang J."/>
            <person name="Zhao Z."/>
            <person name="Zhou C."/>
            <person name="Zhu D."/>
            <person name="Lee S."/>
            <person name="Bess C."/>
            <person name="Blankenburg K."/>
            <person name="Forbes L."/>
            <person name="Fu Q."/>
            <person name="Gubbala S."/>
            <person name="Hirani K."/>
            <person name="Jayaseelan J.C."/>
            <person name="Lara F."/>
            <person name="Munidasa M."/>
            <person name="Palculict T."/>
            <person name="Patil S."/>
            <person name="Pu L.-L."/>
            <person name="Saada N."/>
            <person name="Tang L."/>
            <person name="Weissenberger G."/>
            <person name="Zhu Y."/>
            <person name="Hemphill L."/>
            <person name="Shang Y."/>
            <person name="Youmans B."/>
            <person name="Ayvaz T."/>
            <person name="Ross M."/>
            <person name="Santibanez J."/>
            <person name="Aqrawi P."/>
            <person name="Gross S."/>
            <person name="Joshi V."/>
            <person name="Fowler G."/>
            <person name="Nazareth L."/>
            <person name="Reid J."/>
            <person name="Worley K."/>
            <person name="Petrosino J."/>
            <person name="Highlander S."/>
            <person name="Gibbs R."/>
        </authorList>
    </citation>
    <scope>NUCLEOTIDE SEQUENCE [LARGE SCALE GENOMIC DNA]</scope>
    <source>
        <strain evidence="2 3">ATCC BAA-1640</strain>
    </source>
</reference>
<dbReference type="InterPro" id="IPR012912">
    <property type="entry name" value="Plasmid_pRiA4b_Orf3-like"/>
</dbReference>
<dbReference type="Pfam" id="PF07929">
    <property type="entry name" value="PRiA4_ORF3"/>
    <property type="match status" value="1"/>
</dbReference>
<name>E0NLQ1_9FIRM</name>
<comment type="caution">
    <text evidence="2">The sequence shown here is derived from an EMBL/GenBank/DDBJ whole genome shotgun (WGS) entry which is preliminary data.</text>
</comment>
<dbReference type="OrthoDB" id="9801392at2"/>
<keyword evidence="3" id="KW-1185">Reference proteome</keyword>
<dbReference type="RefSeq" id="WP_008901945.1">
    <property type="nucleotide sequence ID" value="NZ_GL397071.1"/>
</dbReference>
<sequence>MKVFKYNLKLRSNDLNIVRDFVARGDFSFHNLSKIIMTCLNWTGEKQITYFIESSKIEITDSRIEIPKTMGINFKSDRDSICENYLDRGSKFVMIYGDETPFVFDIQVVDVIYDYEKEAELLNSIGKEPIESCEGEREYMEIVNILNNPDDSKYDETIEWIGKDYLNNILSIESINENFENLDLILDEENEVEDMSDDSEYSFDIFSDLM</sequence>
<accession>E0NLQ1</accession>
<dbReference type="AlphaFoldDB" id="E0NLQ1"/>
<dbReference type="EMBL" id="AEEH01000043">
    <property type="protein sequence ID" value="EFM25242.1"/>
    <property type="molecule type" value="Genomic_DNA"/>
</dbReference>
<dbReference type="SUPFAM" id="SSF159941">
    <property type="entry name" value="MM3350-like"/>
    <property type="match status" value="1"/>
</dbReference>
<evidence type="ECO:0000313" key="2">
    <source>
        <dbReference type="EMBL" id="EFM25242.1"/>
    </source>
</evidence>
<proteinExistence type="predicted"/>
<dbReference type="Gene3D" id="3.10.290.30">
    <property type="entry name" value="MM3350-like"/>
    <property type="match status" value="1"/>
</dbReference>
<dbReference type="HOGENOM" id="CLU_1309171_0_0_9"/>
<gene>
    <name evidence="2" type="ORF">HMPREF9225_1131</name>
</gene>